<sequence length="454" mass="48093">MNVRSNAANNALLNYAINTNPDPLQVSPADGTLTIVVSNGGTSAIYCNSITFSFDIGPNAQDLTAVSSGILYSASPSDQWQIAEQSAGIFVATPTKPEYNEITSKGLSFQIYNIKVNDQVGTFSLTVQENSSTDNETFSNHTNTYQIAKFPYGFYVGNFAASAPQVTDGSSVTLTWDGSEGADYTILYGQSSIDVTDVRTWTSQALHQDTTFFLKASVHSQDETVDNYLSITVNVGSPDLNASTLTVSGLSTLKGNTAVGSTLNVNGSSTLNGVTVNNDLNANNNVNIRGNARVSGTTSLNAINVNGPVRSLNYGKSINPGTYQATTDGFIVGSIRAPQVQPNIKCLGYIWASSGSGYVDATGGTFACYVWDNGWMGANSGNLLLPVSAGSSWAVGVQLFPNWNQIDPVYHFSWVPFGTGVTYEESFVKLSDEVTLDIPPSPPAPSLISAIINS</sequence>
<comment type="caution">
    <text evidence="1">The sequence shown here is derived from an EMBL/GenBank/DDBJ whole genome shotgun (WGS) entry which is preliminary data.</text>
</comment>
<evidence type="ECO:0000313" key="2">
    <source>
        <dbReference type="Proteomes" id="UP001527099"/>
    </source>
</evidence>
<keyword evidence="2" id="KW-1185">Reference proteome</keyword>
<accession>A0ABT4GE58</accession>
<dbReference type="RefSeq" id="WP_268616052.1">
    <property type="nucleotide sequence ID" value="NZ_JAMDMX010000046.1"/>
</dbReference>
<gene>
    <name evidence="1" type="ORF">M5X19_15780</name>
</gene>
<dbReference type="Proteomes" id="UP001527099">
    <property type="component" value="Unassembled WGS sequence"/>
</dbReference>
<dbReference type="EMBL" id="JAMDMX010000046">
    <property type="protein sequence ID" value="MCY9694353.1"/>
    <property type="molecule type" value="Genomic_DNA"/>
</dbReference>
<reference evidence="1 2" key="1">
    <citation type="submission" date="2022-05" db="EMBL/GenBank/DDBJ databases">
        <title>Genome Sequencing of Bee-Associated Microbes.</title>
        <authorList>
            <person name="Dunlap C."/>
        </authorList>
    </citation>
    <scope>NUCLEOTIDE SEQUENCE [LARGE SCALE GENOMIC DNA]</scope>
    <source>
        <strain evidence="1 2">NRRL B-14421</strain>
    </source>
</reference>
<protein>
    <submittedName>
        <fullName evidence="1">Uncharacterized protein</fullName>
    </submittedName>
</protein>
<evidence type="ECO:0000313" key="1">
    <source>
        <dbReference type="EMBL" id="MCY9694353.1"/>
    </source>
</evidence>
<name>A0ABT4GE58_9BACL</name>
<proteinExistence type="predicted"/>
<organism evidence="1 2">
    <name type="scientific">Paenibacillus alginolyticus</name>
    <dbReference type="NCBI Taxonomy" id="59839"/>
    <lineage>
        <taxon>Bacteria</taxon>
        <taxon>Bacillati</taxon>
        <taxon>Bacillota</taxon>
        <taxon>Bacilli</taxon>
        <taxon>Bacillales</taxon>
        <taxon>Paenibacillaceae</taxon>
        <taxon>Paenibacillus</taxon>
    </lineage>
</organism>